<feature type="domain" description="HTH OST-type" evidence="1">
    <location>
        <begin position="24"/>
        <end position="71"/>
    </location>
</feature>
<dbReference type="Pfam" id="PF12872">
    <property type="entry name" value="OST-HTH"/>
    <property type="match status" value="1"/>
</dbReference>
<evidence type="ECO:0000313" key="3">
    <source>
        <dbReference type="Proteomes" id="UP000594468"/>
    </source>
</evidence>
<dbReference type="RefSeq" id="WP_195173156.1">
    <property type="nucleotide sequence ID" value="NZ_CP062983.1"/>
</dbReference>
<dbReference type="InterPro" id="IPR041966">
    <property type="entry name" value="LOTUS-like"/>
</dbReference>
<dbReference type="EMBL" id="CP062983">
    <property type="protein sequence ID" value="QPC85093.1"/>
    <property type="molecule type" value="Genomic_DNA"/>
</dbReference>
<proteinExistence type="predicted"/>
<dbReference type="InterPro" id="IPR025605">
    <property type="entry name" value="OST-HTH/LOTUS_dom"/>
</dbReference>
<dbReference type="Proteomes" id="UP000594468">
    <property type="component" value="Chromosome"/>
</dbReference>
<dbReference type="KEGG" id="pmet:G4Y79_01450"/>
<dbReference type="AlphaFoldDB" id="A0A7S8IH57"/>
<organism evidence="2 3">
    <name type="scientific">Phototrophicus methaneseepsis</name>
    <dbReference type="NCBI Taxonomy" id="2710758"/>
    <lineage>
        <taxon>Bacteria</taxon>
        <taxon>Bacillati</taxon>
        <taxon>Chloroflexota</taxon>
        <taxon>Candidatus Thermofontia</taxon>
        <taxon>Phototrophicales</taxon>
        <taxon>Phototrophicaceae</taxon>
        <taxon>Phototrophicus</taxon>
    </lineage>
</organism>
<keyword evidence="3" id="KW-1185">Reference proteome</keyword>
<dbReference type="Gene3D" id="3.30.420.610">
    <property type="entry name" value="LOTUS domain-like"/>
    <property type="match status" value="1"/>
</dbReference>
<evidence type="ECO:0000313" key="2">
    <source>
        <dbReference type="EMBL" id="QPC85093.1"/>
    </source>
</evidence>
<sequence length="89" mass="10736">MGEFATSHHSGTWKRLRADLYYNWRELQEVALILRRYFPDLNIKSFGYKGLRRLVQAHPKTFQTRWDNPKKKRNATIFIRLTKDHTKSS</sequence>
<evidence type="ECO:0000259" key="1">
    <source>
        <dbReference type="Pfam" id="PF12872"/>
    </source>
</evidence>
<protein>
    <submittedName>
        <fullName evidence="2">OST-HTH/LOTUS domain-containing protein</fullName>
    </submittedName>
</protein>
<accession>A0A7S8IH57</accession>
<gene>
    <name evidence="2" type="ORF">G4Y79_01450</name>
</gene>
<name>A0A7S8IH57_9CHLR</name>
<reference evidence="2 3" key="1">
    <citation type="submission" date="2020-02" db="EMBL/GenBank/DDBJ databases">
        <authorList>
            <person name="Zheng R.K."/>
            <person name="Sun C.M."/>
        </authorList>
    </citation>
    <scope>NUCLEOTIDE SEQUENCE [LARGE SCALE GENOMIC DNA]</scope>
    <source>
        <strain evidence="3">rifampicinis</strain>
    </source>
</reference>